<accession>A0AAW3YTY3</accession>
<dbReference type="NCBIfam" id="TIGR03361">
    <property type="entry name" value="VI_Rhs_Vgr"/>
    <property type="match status" value="1"/>
</dbReference>
<dbReference type="SUPFAM" id="SSF69279">
    <property type="entry name" value="Phage tail proteins"/>
    <property type="match status" value="2"/>
</dbReference>
<dbReference type="Gene3D" id="4.10.220.110">
    <property type="match status" value="1"/>
</dbReference>
<evidence type="ECO:0000259" key="3">
    <source>
        <dbReference type="Pfam" id="PF04717"/>
    </source>
</evidence>
<proteinExistence type="inferred from homology"/>
<feature type="domain" description="Putative type VI secretion system Rhs element associated Vgr" evidence="5">
    <location>
        <begin position="493"/>
        <end position="593"/>
    </location>
</feature>
<sequence length="790" mass="87535">MDLTNILNKAEQALSRAQNRYRLEIWQCPASLDVLSFRGLETLSQPYQYLIDVTSPDGDIRPEQVLLKEATFTLQPPVLSLGDLIGPTKAVHGVIRNLKRISTSADETRYQFELVPKLQLLSHRERCAIYQNQSVPEIVEQVLRAHELEGTDFEFRLNQAYPTRELVTQWRENDLDFVQRILAEVGIYYRFEMDSRLEREVVIFGDSQQQYQFGMTLPLHNPAGMSDSGTDSVWGIKIGHKVISQSITTNDYNYRDALTPLQSDANVAANDTTTYGDVYRYAEPYREAGDSLEPDAESGAFFARLHHERLLNNQHRVTGMSTSPQLAVGQVLELNGSMPAALQEGVLLTSLASSGSRDKSYRVLLQGMPYSETVCFRPDLLPRPAISGTLPARVESTEKNDTYAWLDEHGRYRVKVNFDLDGWEQGYAYLWVRLAKPYAGDTYGWHAPLLDGTEVALAFDGGDCDRPYIAYALHDSNHPDHVTDANHTRNVLRTPANNKLRMEDKRGEEHIKLATEYGKSQLNIGHLVDAQGKQRGAGFEVRTDEHGAIRAGKGIFISAHTQAKAQNKVLEMSQPLSQLQQANSEMQALSDAAEQATALASDIKQQLNFAKERLTQLQSAVILASAPQGIALTSGEHLQLAAGENLMVNAGKNADIGVIKNCFIGVGEAFGVFVQKQGMKLVANQGKVEVEAQGDAMSLTSKQTLTITSTEDEIIITTPNKLTLNGGGSYLTMDSNKIEHGSSGDFTLKCASYTVPMSGAEMNSELPGFNQTELAQFERPGGKVFSDEYE</sequence>
<reference evidence="6" key="1">
    <citation type="submission" date="2020-09" db="EMBL/GenBank/DDBJ databases">
        <authorList>
            <person name="Palma L."/>
            <person name="Caballero P."/>
            <person name="Berry C."/>
            <person name="Del Valle E."/>
        </authorList>
    </citation>
    <scope>NUCLEOTIDE SEQUENCE</scope>
    <source>
        <strain evidence="6">M</strain>
    </source>
</reference>
<dbReference type="RefSeq" id="WP_323869246.1">
    <property type="nucleotide sequence ID" value="NZ_JACXBF010000337.1"/>
</dbReference>
<name>A0AAW3YTY3_9GAMM</name>
<dbReference type="Gene3D" id="3.55.50.10">
    <property type="entry name" value="Baseplate protein-like domains"/>
    <property type="match status" value="1"/>
</dbReference>
<dbReference type="Pfam" id="PF10106">
    <property type="entry name" value="DUF2345"/>
    <property type="match status" value="1"/>
</dbReference>
<dbReference type="Proteomes" id="UP001193920">
    <property type="component" value="Unassembled WGS sequence"/>
</dbReference>
<dbReference type="Pfam" id="PF05954">
    <property type="entry name" value="Phage_GPD"/>
    <property type="match status" value="1"/>
</dbReference>
<dbReference type="AlphaFoldDB" id="A0AAW3YTY3"/>
<dbReference type="Pfam" id="PF04717">
    <property type="entry name" value="Phage_base_V"/>
    <property type="match status" value="1"/>
</dbReference>
<evidence type="ECO:0000259" key="4">
    <source>
        <dbReference type="Pfam" id="PF10106"/>
    </source>
</evidence>
<protein>
    <submittedName>
        <fullName evidence="6">Type VI secretion system tip protein VgrG</fullName>
    </submittedName>
</protein>
<evidence type="ECO:0000256" key="1">
    <source>
        <dbReference type="ARBA" id="ARBA00005558"/>
    </source>
</evidence>
<organism evidence="6">
    <name type="scientific">Xenorhabdus szentirmaii</name>
    <dbReference type="NCBI Taxonomy" id="290112"/>
    <lineage>
        <taxon>Bacteria</taxon>
        <taxon>Pseudomonadati</taxon>
        <taxon>Pseudomonadota</taxon>
        <taxon>Gammaproteobacteria</taxon>
        <taxon>Enterobacterales</taxon>
        <taxon>Morganellaceae</taxon>
        <taxon>Xenorhabdus</taxon>
    </lineage>
</organism>
<dbReference type="InterPro" id="IPR006531">
    <property type="entry name" value="Gp5/Vgr_OB"/>
</dbReference>
<evidence type="ECO:0000256" key="2">
    <source>
        <dbReference type="SAM" id="Coils"/>
    </source>
</evidence>
<feature type="domain" description="DUF2345" evidence="4">
    <location>
        <begin position="611"/>
        <end position="755"/>
    </location>
</feature>
<feature type="coiled-coil region" evidence="2">
    <location>
        <begin position="576"/>
        <end position="620"/>
    </location>
</feature>
<dbReference type="InterPro" id="IPR018769">
    <property type="entry name" value="VgrG2_DUF2345"/>
</dbReference>
<evidence type="ECO:0000313" key="6">
    <source>
        <dbReference type="EMBL" id="MBD2801533.1"/>
    </source>
</evidence>
<dbReference type="NCBIfam" id="TIGR01646">
    <property type="entry name" value="vgr_GE"/>
    <property type="match status" value="1"/>
</dbReference>
<keyword evidence="2" id="KW-0175">Coiled coil</keyword>
<feature type="domain" description="Gp5/Type VI secretion system Vgr protein OB-fold" evidence="3">
    <location>
        <begin position="407"/>
        <end position="473"/>
    </location>
</feature>
<dbReference type="InterPro" id="IPR028244">
    <property type="entry name" value="T6SS_Rhs_Vgr_dom"/>
</dbReference>
<dbReference type="InterPro" id="IPR017847">
    <property type="entry name" value="T6SS_RhsGE_Vgr_subset"/>
</dbReference>
<dbReference type="Gene3D" id="2.30.110.50">
    <property type="match status" value="1"/>
</dbReference>
<gene>
    <name evidence="6" type="primary">vgrG</name>
    <name evidence="6" type="ORF">ID854_13980</name>
</gene>
<comment type="similarity">
    <text evidence="1">Belongs to the VgrG protein family.</text>
</comment>
<dbReference type="SUPFAM" id="SSF69255">
    <property type="entry name" value="gp5 N-terminal domain-like"/>
    <property type="match status" value="1"/>
</dbReference>
<dbReference type="InterPro" id="IPR037026">
    <property type="entry name" value="Vgr_OB-fold_dom_sf"/>
</dbReference>
<dbReference type="Gene3D" id="2.40.50.230">
    <property type="entry name" value="Gp5 N-terminal domain"/>
    <property type="match status" value="1"/>
</dbReference>
<dbReference type="EMBL" id="JACXBF010000337">
    <property type="protein sequence ID" value="MBD2801533.1"/>
    <property type="molecule type" value="Genomic_DNA"/>
</dbReference>
<dbReference type="Pfam" id="PF13296">
    <property type="entry name" value="T6SS_Vgr"/>
    <property type="match status" value="1"/>
</dbReference>
<comment type="caution">
    <text evidence="6">The sequence shown here is derived from an EMBL/GenBank/DDBJ whole genome shotgun (WGS) entry which is preliminary data.</text>
</comment>
<reference evidence="6" key="2">
    <citation type="journal article" date="2024" name="Toxins">
        <title>Genome Sequence Analysis of Native Xenorhabdus Strains Isolated from Entomopathogenic Nematodes in Argentina.</title>
        <authorList>
            <person name="Palma L."/>
            <person name="Frizzo L."/>
            <person name="Kaiser S."/>
            <person name="Berry C."/>
            <person name="Caballero P."/>
            <person name="Bode H.B."/>
            <person name="Del Valle E.E."/>
        </authorList>
    </citation>
    <scope>NUCLEOTIDE SEQUENCE</scope>
    <source>
        <strain evidence="6">M</strain>
    </source>
</reference>
<evidence type="ECO:0000259" key="5">
    <source>
        <dbReference type="Pfam" id="PF13296"/>
    </source>
</evidence>
<dbReference type="InterPro" id="IPR006533">
    <property type="entry name" value="T6SS_Vgr_RhsGE"/>
</dbReference>